<dbReference type="GO" id="GO:0017111">
    <property type="term" value="F:ribonucleoside triphosphate phosphatase activity"/>
    <property type="evidence" value="ECO:0007669"/>
    <property type="project" value="TreeGrafter"/>
</dbReference>
<dbReference type="GO" id="GO:0004382">
    <property type="term" value="F:GDP phosphatase activity"/>
    <property type="evidence" value="ECO:0007669"/>
    <property type="project" value="TreeGrafter"/>
</dbReference>
<dbReference type="CDD" id="cd24039">
    <property type="entry name" value="ASKHA_NBD_YND1-like"/>
    <property type="match status" value="1"/>
</dbReference>
<dbReference type="PANTHER" id="PTHR11782:SF121">
    <property type="entry name" value="NUCLEOSIDE-DIPHOSPHATASE MIG-23"/>
    <property type="match status" value="1"/>
</dbReference>
<keyword evidence="2 5" id="KW-0378">Hydrolase</keyword>
<keyword evidence="7" id="KW-0812">Transmembrane</keyword>
<sequence length="701" mass="77662">MGKWRYGVILDAGSSGTRVHIYKWLNSAKARAKADEKELHGLPVLKTDKDWTKKIHPGVSTFGDTPELVGPDHLQPLFEHALDVIPKSQVENTPIFLLATAGMRLLPAPKRKALLEEICAYARENTRFQLPDCDLHIQVIPGETEGLYGWIAANYLLGGFDAPKEHDHGKGHHTYGFLDMGGASAQIAFSPNATEAKKHANDLTLLRMRTIDGKPLEYPVFVTTWLGFGMHEARRRYVEALRNSTSPDTMELPDPCLPRGLNVTTEGKHITKGSDEWKGLQPHLLGTGLFTECLAQTYPLLDKDAPCPDAPCLLHGVHVPAIDFDVNHFVGVSEYWHTTHEIFEEGHKDRAYDFHTYQERVKGFCTQDWSDIEDAIESKKWGKKVNEETAQEVCFKASWLIRMLHDGIGVPRVGIEHLNTDHNGTAELIDNAKEKGYLDPFQAVNEIHDTEVSWTLGKMVLYASSQIPPADKALAVGFGSNGAGIPPDFQYAGGKFDPKIDNLTDAADDDDDDWHDHLFSDSPRRIPGFLMFVVIVAVILFLLCGRERRTTLIAKAKRSLGFNPTGPKRRKVFTGKLFGLSSQPLYERVLEDAEAGEFELADADSENEHSDSSDGTRVGRTSGWATPRLNAAFDRSPGYFDEDALGVGGLVPPSVVGNAMERGGLLARTDSRERLAAPVRSRAGSPTRRSPVLKSVREFSD</sequence>
<dbReference type="PANTHER" id="PTHR11782">
    <property type="entry name" value="ADENOSINE/GUANOSINE DIPHOSPHATASE"/>
    <property type="match status" value="1"/>
</dbReference>
<evidence type="ECO:0000256" key="7">
    <source>
        <dbReference type="SAM" id="Phobius"/>
    </source>
</evidence>
<dbReference type="AlphaFoldDB" id="A0A9P4SA60"/>
<feature type="region of interest" description="Disordered" evidence="6">
    <location>
        <begin position="667"/>
        <end position="701"/>
    </location>
</feature>
<evidence type="ECO:0008006" key="10">
    <source>
        <dbReference type="Google" id="ProtNLM"/>
    </source>
</evidence>
<keyword evidence="9" id="KW-1185">Reference proteome</keyword>
<feature type="transmembrane region" description="Helical" evidence="7">
    <location>
        <begin position="526"/>
        <end position="545"/>
    </location>
</feature>
<evidence type="ECO:0000256" key="2">
    <source>
        <dbReference type="ARBA" id="ARBA00022801"/>
    </source>
</evidence>
<protein>
    <recommendedName>
        <fullName evidence="10">Nucleoside diphosphatase</fullName>
    </recommendedName>
</protein>
<keyword evidence="7" id="KW-0472">Membrane</keyword>
<dbReference type="EMBL" id="MU006096">
    <property type="protein sequence ID" value="KAF2838862.1"/>
    <property type="molecule type" value="Genomic_DNA"/>
</dbReference>
<evidence type="ECO:0000313" key="9">
    <source>
        <dbReference type="Proteomes" id="UP000799429"/>
    </source>
</evidence>
<feature type="region of interest" description="Disordered" evidence="6">
    <location>
        <begin position="601"/>
        <end position="622"/>
    </location>
</feature>
<dbReference type="GO" id="GO:0016020">
    <property type="term" value="C:membrane"/>
    <property type="evidence" value="ECO:0007669"/>
    <property type="project" value="TreeGrafter"/>
</dbReference>
<feature type="binding site" evidence="4">
    <location>
        <begin position="182"/>
        <end position="186"/>
    </location>
    <ligand>
        <name>ATP</name>
        <dbReference type="ChEBI" id="CHEBI:30616"/>
    </ligand>
</feature>
<accession>A0A9P4SA60</accession>
<organism evidence="8 9">
    <name type="scientific">Patellaria atrata CBS 101060</name>
    <dbReference type="NCBI Taxonomy" id="1346257"/>
    <lineage>
        <taxon>Eukaryota</taxon>
        <taxon>Fungi</taxon>
        <taxon>Dikarya</taxon>
        <taxon>Ascomycota</taxon>
        <taxon>Pezizomycotina</taxon>
        <taxon>Dothideomycetes</taxon>
        <taxon>Dothideomycetes incertae sedis</taxon>
        <taxon>Patellariales</taxon>
        <taxon>Patellariaceae</taxon>
        <taxon>Patellaria</taxon>
    </lineage>
</organism>
<dbReference type="GO" id="GO:0005794">
    <property type="term" value="C:Golgi apparatus"/>
    <property type="evidence" value="ECO:0007669"/>
    <property type="project" value="TreeGrafter"/>
</dbReference>
<comment type="similarity">
    <text evidence="1 5">Belongs to the GDA1/CD39 NTPase family.</text>
</comment>
<gene>
    <name evidence="8" type="ORF">M501DRAFT_1004699</name>
</gene>
<keyword evidence="4" id="KW-0067">ATP-binding</keyword>
<feature type="active site" description="Proton acceptor" evidence="3">
    <location>
        <position position="145"/>
    </location>
</feature>
<reference evidence="8" key="1">
    <citation type="journal article" date="2020" name="Stud. Mycol.">
        <title>101 Dothideomycetes genomes: a test case for predicting lifestyles and emergence of pathogens.</title>
        <authorList>
            <person name="Haridas S."/>
            <person name="Albert R."/>
            <person name="Binder M."/>
            <person name="Bloem J."/>
            <person name="Labutti K."/>
            <person name="Salamov A."/>
            <person name="Andreopoulos B."/>
            <person name="Baker S."/>
            <person name="Barry K."/>
            <person name="Bills G."/>
            <person name="Bluhm B."/>
            <person name="Cannon C."/>
            <person name="Castanera R."/>
            <person name="Culley D."/>
            <person name="Daum C."/>
            <person name="Ezra D."/>
            <person name="Gonzalez J."/>
            <person name="Henrissat B."/>
            <person name="Kuo A."/>
            <person name="Liang C."/>
            <person name="Lipzen A."/>
            <person name="Lutzoni F."/>
            <person name="Magnuson J."/>
            <person name="Mondo S."/>
            <person name="Nolan M."/>
            <person name="Ohm R."/>
            <person name="Pangilinan J."/>
            <person name="Park H.-J."/>
            <person name="Ramirez L."/>
            <person name="Alfaro M."/>
            <person name="Sun H."/>
            <person name="Tritt A."/>
            <person name="Yoshinaga Y."/>
            <person name="Zwiers L.-H."/>
            <person name="Turgeon B."/>
            <person name="Goodwin S."/>
            <person name="Spatafora J."/>
            <person name="Crous P."/>
            <person name="Grigoriev I."/>
        </authorList>
    </citation>
    <scope>NUCLEOTIDE SEQUENCE</scope>
    <source>
        <strain evidence="8">CBS 101060</strain>
    </source>
</reference>
<evidence type="ECO:0000256" key="4">
    <source>
        <dbReference type="PIRSR" id="PIRSR600407-2"/>
    </source>
</evidence>
<evidence type="ECO:0000256" key="1">
    <source>
        <dbReference type="ARBA" id="ARBA00009283"/>
    </source>
</evidence>
<dbReference type="InterPro" id="IPR000407">
    <property type="entry name" value="GDA1_CD39_NTPase"/>
</dbReference>
<dbReference type="Proteomes" id="UP000799429">
    <property type="component" value="Unassembled WGS sequence"/>
</dbReference>
<evidence type="ECO:0000256" key="3">
    <source>
        <dbReference type="PIRSR" id="PIRSR600407-1"/>
    </source>
</evidence>
<dbReference type="OrthoDB" id="6372431at2759"/>
<comment type="caution">
    <text evidence="8">The sequence shown here is derived from an EMBL/GenBank/DDBJ whole genome shotgun (WGS) entry which is preliminary data.</text>
</comment>
<dbReference type="Pfam" id="PF01150">
    <property type="entry name" value="GDA1_CD39"/>
    <property type="match status" value="1"/>
</dbReference>
<dbReference type="GO" id="GO:0006256">
    <property type="term" value="P:UDP catabolic process"/>
    <property type="evidence" value="ECO:0007669"/>
    <property type="project" value="TreeGrafter"/>
</dbReference>
<proteinExistence type="inferred from homology"/>
<dbReference type="PROSITE" id="PS01238">
    <property type="entry name" value="GDA1_CD39_NTPASE"/>
    <property type="match status" value="1"/>
</dbReference>
<dbReference type="GO" id="GO:0046036">
    <property type="term" value="P:CTP metabolic process"/>
    <property type="evidence" value="ECO:0007669"/>
    <property type="project" value="TreeGrafter"/>
</dbReference>
<dbReference type="Gene3D" id="3.30.420.150">
    <property type="entry name" value="Exopolyphosphatase. Domain 2"/>
    <property type="match status" value="1"/>
</dbReference>
<evidence type="ECO:0000256" key="6">
    <source>
        <dbReference type="SAM" id="MobiDB-lite"/>
    </source>
</evidence>
<keyword evidence="4" id="KW-0547">Nucleotide-binding</keyword>
<keyword evidence="7" id="KW-1133">Transmembrane helix</keyword>
<dbReference type="GO" id="GO:0045134">
    <property type="term" value="F:UDP phosphatase activity"/>
    <property type="evidence" value="ECO:0007669"/>
    <property type="project" value="TreeGrafter"/>
</dbReference>
<dbReference type="Gene3D" id="3.30.420.40">
    <property type="match status" value="1"/>
</dbReference>
<evidence type="ECO:0000256" key="5">
    <source>
        <dbReference type="RuleBase" id="RU003833"/>
    </source>
</evidence>
<evidence type="ECO:0000313" key="8">
    <source>
        <dbReference type="EMBL" id="KAF2838862.1"/>
    </source>
</evidence>
<name>A0A9P4SA60_9PEZI</name>
<dbReference type="GO" id="GO:0005524">
    <property type="term" value="F:ATP binding"/>
    <property type="evidence" value="ECO:0007669"/>
    <property type="project" value="UniProtKB-KW"/>
</dbReference>